<dbReference type="SUPFAM" id="SSF55874">
    <property type="entry name" value="ATPase domain of HSP90 chaperone/DNA topoisomerase II/histidine kinase"/>
    <property type="match status" value="1"/>
</dbReference>
<dbReference type="EMBL" id="QGSV01000218">
    <property type="protein sequence ID" value="PWU46530.1"/>
    <property type="molecule type" value="Genomic_DNA"/>
</dbReference>
<dbReference type="InterPro" id="IPR025847">
    <property type="entry name" value="MEDS_domain"/>
</dbReference>
<dbReference type="Pfam" id="PF13581">
    <property type="entry name" value="HATPase_c_2"/>
    <property type="match status" value="1"/>
</dbReference>
<gene>
    <name evidence="4" type="ORF">DLJ46_17590</name>
</gene>
<dbReference type="RefSeq" id="WP_109945738.1">
    <property type="nucleotide sequence ID" value="NZ_QGSU01000420.1"/>
</dbReference>
<keyword evidence="1" id="KW-0723">Serine/threonine-protein kinase</keyword>
<dbReference type="Proteomes" id="UP000245683">
    <property type="component" value="Unassembled WGS sequence"/>
</dbReference>
<dbReference type="CDD" id="cd16936">
    <property type="entry name" value="HATPase_RsbW-like"/>
    <property type="match status" value="1"/>
</dbReference>
<accession>A0A317K1M6</accession>
<dbReference type="InterPro" id="IPR050267">
    <property type="entry name" value="Anti-sigma-factor_SerPK"/>
</dbReference>
<feature type="domain" description="MEDS" evidence="3">
    <location>
        <begin position="10"/>
        <end position="154"/>
    </location>
</feature>
<dbReference type="Pfam" id="PF14417">
    <property type="entry name" value="MEDS"/>
    <property type="match status" value="1"/>
</dbReference>
<keyword evidence="5" id="KW-1185">Reference proteome</keyword>
<dbReference type="InterPro" id="IPR047718">
    <property type="entry name" value="RsbA-like_anti_sig"/>
</dbReference>
<dbReference type="PANTHER" id="PTHR35526">
    <property type="entry name" value="ANTI-SIGMA-F FACTOR RSBW-RELATED"/>
    <property type="match status" value="1"/>
</dbReference>
<keyword evidence="4" id="KW-0418">Kinase</keyword>
<dbReference type="InterPro" id="IPR036890">
    <property type="entry name" value="HATPase_C_sf"/>
</dbReference>
<dbReference type="InterPro" id="IPR003594">
    <property type="entry name" value="HATPase_dom"/>
</dbReference>
<reference evidence="5" key="1">
    <citation type="submission" date="2018-05" db="EMBL/GenBank/DDBJ databases">
        <title>Micromonospora globispora sp. nov. and Micromonospora rugosa sp. nov., isolated from marine sediment.</title>
        <authorList>
            <person name="Carro L."/>
            <person name="Aysel V."/>
            <person name="Cetin D."/>
            <person name="Igual J.M."/>
            <person name="Klenk H.-P."/>
            <person name="Trujillo M.E."/>
            <person name="Sahin N."/>
        </authorList>
    </citation>
    <scope>NUCLEOTIDE SEQUENCE [LARGE SCALE GENOMIC DNA]</scope>
    <source>
        <strain evidence="5">S2904</strain>
    </source>
</reference>
<keyword evidence="4" id="KW-0808">Transferase</keyword>
<feature type="domain" description="Histidine kinase/HSP90-like ATPase" evidence="2">
    <location>
        <begin position="199"/>
        <end position="313"/>
    </location>
</feature>
<evidence type="ECO:0000259" key="3">
    <source>
        <dbReference type="Pfam" id="PF14417"/>
    </source>
</evidence>
<comment type="caution">
    <text evidence="4">The sequence shown here is derived from an EMBL/GenBank/DDBJ whole genome shotgun (WGS) entry which is preliminary data.</text>
</comment>
<organism evidence="4 5">
    <name type="scientific">Micromonospora globispora</name>
    <dbReference type="NCBI Taxonomy" id="1450148"/>
    <lineage>
        <taxon>Bacteria</taxon>
        <taxon>Bacillati</taxon>
        <taxon>Actinomycetota</taxon>
        <taxon>Actinomycetes</taxon>
        <taxon>Micromonosporales</taxon>
        <taxon>Micromonosporaceae</taxon>
        <taxon>Micromonospora</taxon>
    </lineage>
</organism>
<sequence length="328" mass="35975">MTFPADSPYRHHALFYASPQELLTAAVPFLRTGLDADEVAVLVCRDEVNELLAGGLAADPRLVILSPGRFYTTAAGAVAGFRELMREHVAAGARRVRIICEVAFGAEPEEWAEWTRFEAVVNVALAEYSLWNVCAYDTTLLPDQVLTDASQNHPYLLDFESRPNDRYAAPEQMLRDLAAHEPDPAQAGTPLLDVALTSLSQLAVLREQVRLTAAVAGASDWRQNDLMIAVNEVATNGLRHGRPPVRVRLWPGPDRLVCTVTDRGQGFDDPLAGYRPATGEALRRTSGGLWLTRQCCDRVDTMLTPEGFTVRLVQSLTDPDLPYPGGLV</sequence>
<dbReference type="NCBIfam" id="NF041045">
    <property type="entry name" value="RsbA_anti_sig"/>
    <property type="match status" value="1"/>
</dbReference>
<dbReference type="PANTHER" id="PTHR35526:SF3">
    <property type="entry name" value="ANTI-SIGMA-F FACTOR RSBW"/>
    <property type="match status" value="1"/>
</dbReference>
<evidence type="ECO:0000259" key="2">
    <source>
        <dbReference type="Pfam" id="PF13581"/>
    </source>
</evidence>
<evidence type="ECO:0000313" key="5">
    <source>
        <dbReference type="Proteomes" id="UP000245683"/>
    </source>
</evidence>
<evidence type="ECO:0000256" key="1">
    <source>
        <dbReference type="ARBA" id="ARBA00022527"/>
    </source>
</evidence>
<dbReference type="Gene3D" id="3.30.565.10">
    <property type="entry name" value="Histidine kinase-like ATPase, C-terminal domain"/>
    <property type="match status" value="1"/>
</dbReference>
<evidence type="ECO:0000313" key="4">
    <source>
        <dbReference type="EMBL" id="PWU46530.1"/>
    </source>
</evidence>
<dbReference type="GO" id="GO:0004674">
    <property type="term" value="F:protein serine/threonine kinase activity"/>
    <property type="evidence" value="ECO:0007669"/>
    <property type="project" value="UniProtKB-KW"/>
</dbReference>
<proteinExistence type="predicted"/>
<dbReference type="AlphaFoldDB" id="A0A317K1M6"/>
<protein>
    <submittedName>
        <fullName evidence="4">Sensor histidine kinase</fullName>
    </submittedName>
</protein>
<name>A0A317K1M6_9ACTN</name>